<dbReference type="AlphaFoldDB" id="A0A286UGJ8"/>
<dbReference type="InterPro" id="IPR027450">
    <property type="entry name" value="AlkB-like"/>
</dbReference>
<feature type="binding site" evidence="1">
    <location>
        <position position="864"/>
    </location>
    <ligand>
        <name>2-oxoglutarate</name>
        <dbReference type="ChEBI" id="CHEBI:16810"/>
    </ligand>
</feature>
<comment type="caution">
    <text evidence="4">The sequence shown here is derived from an EMBL/GenBank/DDBJ whole genome shotgun (WGS) entry which is preliminary data.</text>
</comment>
<keyword evidence="5" id="KW-1185">Reference proteome</keyword>
<feature type="region of interest" description="Disordered" evidence="2">
    <location>
        <begin position="254"/>
        <end position="277"/>
    </location>
</feature>
<dbReference type="PROSITE" id="PS51471">
    <property type="entry name" value="FE2OG_OXY"/>
    <property type="match status" value="1"/>
</dbReference>
<feature type="binding site" evidence="1">
    <location>
        <position position="797"/>
    </location>
    <ligand>
        <name>2-oxoglutarate</name>
        <dbReference type="ChEBI" id="CHEBI:16810"/>
    </ligand>
</feature>
<dbReference type="GO" id="GO:0035516">
    <property type="term" value="F:broad specificity oxidative DNA demethylase activity"/>
    <property type="evidence" value="ECO:0007669"/>
    <property type="project" value="TreeGrafter"/>
</dbReference>
<evidence type="ECO:0000259" key="3">
    <source>
        <dbReference type="PROSITE" id="PS51471"/>
    </source>
</evidence>
<dbReference type="GO" id="GO:0006307">
    <property type="term" value="P:DNA alkylation repair"/>
    <property type="evidence" value="ECO:0007669"/>
    <property type="project" value="TreeGrafter"/>
</dbReference>
<dbReference type="GO" id="GO:0008198">
    <property type="term" value="F:ferrous iron binding"/>
    <property type="evidence" value="ECO:0007669"/>
    <property type="project" value="TreeGrafter"/>
</dbReference>
<dbReference type="PANTHER" id="PTHR31573">
    <property type="entry name" value="ALPHA-KETOGLUTARATE-DEPENDENT DIOXYGENASE ALKB HOMOLOG 2"/>
    <property type="match status" value="1"/>
</dbReference>
<dbReference type="EMBL" id="NBII01000005">
    <property type="protein sequence ID" value="PAV18707.1"/>
    <property type="molecule type" value="Genomic_DNA"/>
</dbReference>
<dbReference type="Gene3D" id="2.60.120.590">
    <property type="entry name" value="Alpha-ketoglutarate-dependent dioxygenase AlkB-like"/>
    <property type="match status" value="1"/>
</dbReference>
<feature type="compositionally biased region" description="Basic residues" evidence="2">
    <location>
        <begin position="177"/>
        <end position="202"/>
    </location>
</feature>
<gene>
    <name evidence="4" type="ORF">PNOK_0555000</name>
</gene>
<dbReference type="Proteomes" id="UP000217199">
    <property type="component" value="Unassembled WGS sequence"/>
</dbReference>
<dbReference type="STRING" id="2282107.A0A286UGJ8"/>
<feature type="region of interest" description="Disordered" evidence="2">
    <location>
        <begin position="155"/>
        <end position="213"/>
    </location>
</feature>
<dbReference type="InParanoid" id="A0A286UGJ8"/>
<dbReference type="PANTHER" id="PTHR31573:SF4">
    <property type="entry name" value="FE2OG DIOXYGENASE DOMAIN-CONTAINING PROTEIN"/>
    <property type="match status" value="1"/>
</dbReference>
<name>A0A286UGJ8_9AGAM</name>
<feature type="binding site" evidence="1">
    <location>
        <position position="809"/>
    </location>
    <ligand>
        <name>substrate</name>
    </ligand>
</feature>
<evidence type="ECO:0000256" key="2">
    <source>
        <dbReference type="SAM" id="MobiDB-lite"/>
    </source>
</evidence>
<feature type="binding site" evidence="1">
    <location>
        <position position="806"/>
    </location>
    <ligand>
        <name>2-oxoglutarate</name>
        <dbReference type="ChEBI" id="CHEBI:16810"/>
    </ligand>
</feature>
<sequence>MSELDGFTVSKWDSEDLPNHRSFQDIFGLREAFSIRGCKSADQRWLGVFDAGDPAGKKTITQIFNKWLMCVFPEKTGLAWESCVIGSDSEDVLKTQFCCFMNIVWLLSKWCSFGSSIREKRIKAEFDLVGQLGGREHSRDGVNIFRDGVNNKDIGDVDGDSNGDSGDNEGLIDSKTHSRGVRGKRKGRYEKRRRIKQVKRVVKSPQSGVSAGKVDTWVPDLIDLEDEKQKGGLSRSLSPLTSLDESVDILEDGQDCEDKEQSDTTKNRQSPVESLTLGDFLRQDELRRSYEYTQRPQNKTKPPLPEDLQPKLWAASRQALCETTTFFRSYHGGVYISKDRAYGYLLGGHSSQRDCYRHDGRLIISHGGGKANHPQGQMDTDPTVRALLNNYKQRLPLVLIADDHYAPFPYDLGKKMYVILGMYWIVAAWAEKDVERNENYMETDSPEYCTRIRYKFAFQYYEGQGKPWWLRSESPSEDTNPVCDTDIDDESDCGSELSLEYPSEESFTCEICQKPSPIVFKCPEGGMCLNRRCRRFFLQGDKENLCPEFDENFLSLRSREFAPDLGEITNILQPTKSGPEELEEYVKARAIVRGWCCPGCGQMCPRQKWECWHCPDCNTERVDKIMFRTREIHEFLDQENVLDKYACKLYKIYKGADINVFTEDFSDFPCQISTHYTFVLPKNRGKIHLLQGSLAFKARADELFKFYQEEAMHKSFLRRHPLKSHHARGQMLSNYFSQNSGVPYKYISGTGTTVPFDKAPRSVVTALKIIQDTSSQILSKEEDGKTYEFNEILTAAYMERQKMSWHTDDEKGLGPNVASLSLGSIAAMHFRLRGGNHKKELTLMLRHGDVLVMEGAQIQKAYEHSVVPMNFRIAATARCIHNDTTAKFQG</sequence>
<accession>A0A286UGJ8</accession>
<dbReference type="InterPro" id="IPR037151">
    <property type="entry name" value="AlkB-like_sf"/>
</dbReference>
<dbReference type="Pfam" id="PF13532">
    <property type="entry name" value="2OG-FeII_Oxy_2"/>
    <property type="match status" value="1"/>
</dbReference>
<reference evidence="4 5" key="1">
    <citation type="journal article" date="2017" name="Mol. Ecol.">
        <title>Comparative and population genomic landscape of Phellinus noxius: A hypervariable fungus causing root rot in trees.</title>
        <authorList>
            <person name="Chung C.L."/>
            <person name="Lee T.J."/>
            <person name="Akiba M."/>
            <person name="Lee H.H."/>
            <person name="Kuo T.H."/>
            <person name="Liu D."/>
            <person name="Ke H.M."/>
            <person name="Yokoi T."/>
            <person name="Roa M.B."/>
            <person name="Lu M.J."/>
            <person name="Chang Y.Y."/>
            <person name="Ann P.J."/>
            <person name="Tsai J.N."/>
            <person name="Chen C.Y."/>
            <person name="Tzean S.S."/>
            <person name="Ota Y."/>
            <person name="Hattori T."/>
            <person name="Sahashi N."/>
            <person name="Liou R.F."/>
            <person name="Kikuchi T."/>
            <person name="Tsai I.J."/>
        </authorList>
    </citation>
    <scope>NUCLEOTIDE SEQUENCE [LARGE SCALE GENOMIC DNA]</scope>
    <source>
        <strain evidence="4 5">FFPRI411160</strain>
    </source>
</reference>
<dbReference type="GO" id="GO:0051747">
    <property type="term" value="F:cytosine C-5 DNA demethylase activity"/>
    <property type="evidence" value="ECO:0007669"/>
    <property type="project" value="TreeGrafter"/>
</dbReference>
<organism evidence="4 5">
    <name type="scientific">Pyrrhoderma noxium</name>
    <dbReference type="NCBI Taxonomy" id="2282107"/>
    <lineage>
        <taxon>Eukaryota</taxon>
        <taxon>Fungi</taxon>
        <taxon>Dikarya</taxon>
        <taxon>Basidiomycota</taxon>
        <taxon>Agaricomycotina</taxon>
        <taxon>Agaricomycetes</taxon>
        <taxon>Hymenochaetales</taxon>
        <taxon>Hymenochaetaceae</taxon>
        <taxon>Pyrrhoderma</taxon>
    </lineage>
</organism>
<proteinExistence type="predicted"/>
<feature type="domain" description="Fe2OG dioxygenase" evidence="3">
    <location>
        <begin position="788"/>
        <end position="881"/>
    </location>
</feature>
<evidence type="ECO:0000313" key="4">
    <source>
        <dbReference type="EMBL" id="PAV18707.1"/>
    </source>
</evidence>
<evidence type="ECO:0000256" key="1">
    <source>
        <dbReference type="PIRSR" id="PIRSR632852-1"/>
    </source>
</evidence>
<dbReference type="OrthoDB" id="2163491at2759"/>
<dbReference type="SUPFAM" id="SSF51197">
    <property type="entry name" value="Clavaminate synthase-like"/>
    <property type="match status" value="1"/>
</dbReference>
<dbReference type="InterPro" id="IPR005123">
    <property type="entry name" value="Oxoglu/Fe-dep_dioxygenase_dom"/>
</dbReference>
<protein>
    <recommendedName>
        <fullName evidence="3">Fe2OG dioxygenase domain-containing protein</fullName>
    </recommendedName>
</protein>
<evidence type="ECO:0000313" key="5">
    <source>
        <dbReference type="Proteomes" id="UP000217199"/>
    </source>
</evidence>
<dbReference type="InterPro" id="IPR032852">
    <property type="entry name" value="ALKBH2"/>
</dbReference>